<protein>
    <submittedName>
        <fullName evidence="1">Uncharacterized protein</fullName>
    </submittedName>
</protein>
<name>A0A0G2E7G0_9PEZI</name>
<dbReference type="Proteomes" id="UP000034182">
    <property type="component" value="Unassembled WGS sequence"/>
</dbReference>
<sequence>MPGEQFIDGIDVRSIETELARNIHWFTFSISLWFSLQLSTPDIPTITPPSTVPIPVSDPSQSAVHRLDSSFGNVASLVAQTASIRELWSLAHLAATIAPIFIKLHLYHHHHHHAPDKAASPSPSPLLHANIPSILATLRRSSVPGQAEAQHITNPSLTVTHLAHQLLAIHIAFLRSGTRSTDDDDTQQQRAIEVLHSIEAFLAAAQTLQRQEAVCLQNLFDGDGDADGKTARWLAWGLDTGVGGFVVVCGLESMF</sequence>
<proteinExistence type="predicted"/>
<comment type="caution">
    <text evidence="1">The sequence shown here is derived from an EMBL/GenBank/DDBJ whole genome shotgun (WGS) entry which is preliminary data.</text>
</comment>
<evidence type="ECO:0000313" key="1">
    <source>
        <dbReference type="EMBL" id="KKY18579.1"/>
    </source>
</evidence>
<organism evidence="1 2">
    <name type="scientific">Diplodia seriata</name>
    <dbReference type="NCBI Taxonomy" id="420778"/>
    <lineage>
        <taxon>Eukaryota</taxon>
        <taxon>Fungi</taxon>
        <taxon>Dikarya</taxon>
        <taxon>Ascomycota</taxon>
        <taxon>Pezizomycotina</taxon>
        <taxon>Dothideomycetes</taxon>
        <taxon>Dothideomycetes incertae sedis</taxon>
        <taxon>Botryosphaeriales</taxon>
        <taxon>Botryosphaeriaceae</taxon>
        <taxon>Diplodia</taxon>
    </lineage>
</organism>
<gene>
    <name evidence="1" type="ORF">UCDDS831_g05859</name>
</gene>
<dbReference type="AlphaFoldDB" id="A0A0G2E7G0"/>
<reference evidence="1 2" key="2">
    <citation type="submission" date="2015-05" db="EMBL/GenBank/DDBJ databases">
        <title>Distinctive expansion of gene families associated with plant cell wall degradation and secondary metabolism in the genomes of grapevine trunk pathogens.</title>
        <authorList>
            <person name="Lawrence D.P."/>
            <person name="Travadon R."/>
            <person name="Rolshausen P.E."/>
            <person name="Baumgartner K."/>
        </authorList>
    </citation>
    <scope>NUCLEOTIDE SEQUENCE [LARGE SCALE GENOMIC DNA]</scope>
    <source>
        <strain evidence="1">DS831</strain>
    </source>
</reference>
<reference evidence="1 2" key="1">
    <citation type="submission" date="2015-03" db="EMBL/GenBank/DDBJ databases">
        <authorList>
            <person name="Morales-Cruz A."/>
            <person name="Amrine K.C."/>
            <person name="Cantu D."/>
        </authorList>
    </citation>
    <scope>NUCLEOTIDE SEQUENCE [LARGE SCALE GENOMIC DNA]</scope>
    <source>
        <strain evidence="1">DS831</strain>
    </source>
</reference>
<dbReference type="EMBL" id="LAQI01000124">
    <property type="protein sequence ID" value="KKY18579.1"/>
    <property type="molecule type" value="Genomic_DNA"/>
</dbReference>
<accession>A0A0G2E7G0</accession>
<evidence type="ECO:0000313" key="2">
    <source>
        <dbReference type="Proteomes" id="UP000034182"/>
    </source>
</evidence>